<dbReference type="InterPro" id="IPR036388">
    <property type="entry name" value="WH-like_DNA-bd_sf"/>
</dbReference>
<comment type="similarity">
    <text evidence="1">Belongs to the LysR transcriptional regulatory family.</text>
</comment>
<dbReference type="InterPro" id="IPR036390">
    <property type="entry name" value="WH_DNA-bd_sf"/>
</dbReference>
<dbReference type="Pfam" id="PF03466">
    <property type="entry name" value="LysR_substrate"/>
    <property type="match status" value="1"/>
</dbReference>
<dbReference type="PANTHER" id="PTHR30346">
    <property type="entry name" value="TRANSCRIPTIONAL DUAL REGULATOR HCAR-RELATED"/>
    <property type="match status" value="1"/>
</dbReference>
<keyword evidence="3" id="KW-0238">DNA-binding</keyword>
<dbReference type="InterPro" id="IPR005119">
    <property type="entry name" value="LysR_subst-bd"/>
</dbReference>
<dbReference type="PRINTS" id="PR00039">
    <property type="entry name" value="HTHLYSR"/>
</dbReference>
<dbReference type="Pfam" id="PF00126">
    <property type="entry name" value="HTH_1"/>
    <property type="match status" value="1"/>
</dbReference>
<dbReference type="Gene3D" id="3.40.190.10">
    <property type="entry name" value="Periplasmic binding protein-like II"/>
    <property type="match status" value="2"/>
</dbReference>
<dbReference type="EMBL" id="PPTP01000008">
    <property type="protein sequence ID" value="RDB54622.1"/>
    <property type="molecule type" value="Genomic_DNA"/>
</dbReference>
<keyword evidence="4" id="KW-0804">Transcription</keyword>
<dbReference type="GO" id="GO:0032993">
    <property type="term" value="C:protein-DNA complex"/>
    <property type="evidence" value="ECO:0007669"/>
    <property type="project" value="TreeGrafter"/>
</dbReference>
<organism evidence="6 7">
    <name type="scientific">Senegalimassilia anaerobia</name>
    <dbReference type="NCBI Taxonomy" id="1473216"/>
    <lineage>
        <taxon>Bacteria</taxon>
        <taxon>Bacillati</taxon>
        <taxon>Actinomycetota</taxon>
        <taxon>Coriobacteriia</taxon>
        <taxon>Coriobacteriales</taxon>
        <taxon>Coriobacteriaceae</taxon>
        <taxon>Senegalimassilia</taxon>
    </lineage>
</organism>
<dbReference type="PANTHER" id="PTHR30346:SF0">
    <property type="entry name" value="HCA OPERON TRANSCRIPTIONAL ACTIVATOR HCAR"/>
    <property type="match status" value="1"/>
</dbReference>
<dbReference type="RefSeq" id="WP_042436936.1">
    <property type="nucleotide sequence ID" value="NZ_CABKQR010000005.1"/>
</dbReference>
<dbReference type="GeneID" id="82936629"/>
<evidence type="ECO:0000259" key="5">
    <source>
        <dbReference type="PROSITE" id="PS50931"/>
    </source>
</evidence>
<accession>A0A369L600</accession>
<dbReference type="SUPFAM" id="SSF53850">
    <property type="entry name" value="Periplasmic binding protein-like II"/>
    <property type="match status" value="1"/>
</dbReference>
<name>A0A369L600_9ACTN</name>
<keyword evidence="2" id="KW-0805">Transcription regulation</keyword>
<evidence type="ECO:0000256" key="3">
    <source>
        <dbReference type="ARBA" id="ARBA00023125"/>
    </source>
</evidence>
<evidence type="ECO:0000256" key="2">
    <source>
        <dbReference type="ARBA" id="ARBA00023015"/>
    </source>
</evidence>
<sequence length="306" mass="34648">MTLQQLRYLIAIAEYGSINAAAQNLYASQSNLSTAIKELEQELGISIFTRSNRGVTLTNDGTELLGYARQVIEQANMLESRYANKEKPQARLAVSTQHYAFSVEAFVNVVEQCEGDFFDFILRETTTAEIIDDVRSFRSEVGILYLDAFNQRVMQKAFDDADVSFYPLFDAGVHVFVGENHPLAGRDIIKPEELTVWPRYSFEQGTANSFYYSEEPLSYVEHSRNIRISDRGTLSNLLTSYNGYTLSTGVLSSEMHTGIVSIPLDTDERMTVGYIMHNERKPSELLDRYIEELHRIIGESEGVTAR</sequence>
<dbReference type="AlphaFoldDB" id="A0A369L600"/>
<dbReference type="OrthoDB" id="3176554at2"/>
<dbReference type="Proteomes" id="UP000253792">
    <property type="component" value="Unassembled WGS sequence"/>
</dbReference>
<reference evidence="6 7" key="1">
    <citation type="journal article" date="2018" name="Elife">
        <title>Discovery and characterization of a prevalent human gut bacterial enzyme sufficient for the inactivation of a family of plant toxins.</title>
        <authorList>
            <person name="Koppel N."/>
            <person name="Bisanz J.E."/>
            <person name="Pandelia M.E."/>
            <person name="Turnbaugh P.J."/>
            <person name="Balskus E.P."/>
        </authorList>
    </citation>
    <scope>NUCLEOTIDE SEQUENCE [LARGE SCALE GENOMIC DNA]</scope>
    <source>
        <strain evidence="7">anaerobia AP69FAA</strain>
    </source>
</reference>
<dbReference type="SUPFAM" id="SSF46785">
    <property type="entry name" value="Winged helix' DNA-binding domain"/>
    <property type="match status" value="1"/>
</dbReference>
<evidence type="ECO:0000256" key="4">
    <source>
        <dbReference type="ARBA" id="ARBA00023163"/>
    </source>
</evidence>
<keyword evidence="7" id="KW-1185">Reference proteome</keyword>
<dbReference type="CDD" id="cd05466">
    <property type="entry name" value="PBP2_LTTR_substrate"/>
    <property type="match status" value="1"/>
</dbReference>
<dbReference type="FunFam" id="1.10.10.10:FF:000001">
    <property type="entry name" value="LysR family transcriptional regulator"/>
    <property type="match status" value="1"/>
</dbReference>
<evidence type="ECO:0000256" key="1">
    <source>
        <dbReference type="ARBA" id="ARBA00009437"/>
    </source>
</evidence>
<proteinExistence type="inferred from homology"/>
<dbReference type="Gene3D" id="1.10.10.10">
    <property type="entry name" value="Winged helix-like DNA-binding domain superfamily/Winged helix DNA-binding domain"/>
    <property type="match status" value="1"/>
</dbReference>
<evidence type="ECO:0000313" key="6">
    <source>
        <dbReference type="EMBL" id="RDB54622.1"/>
    </source>
</evidence>
<dbReference type="GO" id="GO:0003677">
    <property type="term" value="F:DNA binding"/>
    <property type="evidence" value="ECO:0007669"/>
    <property type="project" value="UniProtKB-KW"/>
</dbReference>
<feature type="domain" description="HTH lysR-type" evidence="5">
    <location>
        <begin position="1"/>
        <end position="58"/>
    </location>
</feature>
<dbReference type="PROSITE" id="PS50931">
    <property type="entry name" value="HTH_LYSR"/>
    <property type="match status" value="1"/>
</dbReference>
<gene>
    <name evidence="6" type="ORF">C1880_08700</name>
</gene>
<dbReference type="GO" id="GO:0003700">
    <property type="term" value="F:DNA-binding transcription factor activity"/>
    <property type="evidence" value="ECO:0007669"/>
    <property type="project" value="InterPro"/>
</dbReference>
<dbReference type="InterPro" id="IPR000847">
    <property type="entry name" value="LysR_HTH_N"/>
</dbReference>
<protein>
    <submittedName>
        <fullName evidence="6">LysR family transcriptional regulator</fullName>
    </submittedName>
</protein>
<comment type="caution">
    <text evidence="6">The sequence shown here is derived from an EMBL/GenBank/DDBJ whole genome shotgun (WGS) entry which is preliminary data.</text>
</comment>
<evidence type="ECO:0000313" key="7">
    <source>
        <dbReference type="Proteomes" id="UP000253792"/>
    </source>
</evidence>